<feature type="compositionally biased region" description="Low complexity" evidence="1">
    <location>
        <begin position="31"/>
        <end position="47"/>
    </location>
</feature>
<feature type="compositionally biased region" description="Polar residues" evidence="1">
    <location>
        <begin position="75"/>
        <end position="86"/>
    </location>
</feature>
<dbReference type="AlphaFoldDB" id="A0A165A0J0"/>
<keyword evidence="3" id="KW-1185">Reference proteome</keyword>
<name>A0A165A0J0_9AGAM</name>
<feature type="compositionally biased region" description="Pro residues" evidence="1">
    <location>
        <begin position="90"/>
        <end position="100"/>
    </location>
</feature>
<feature type="compositionally biased region" description="Low complexity" evidence="1">
    <location>
        <begin position="309"/>
        <end position="359"/>
    </location>
</feature>
<dbReference type="STRING" id="1314777.A0A165A0J0"/>
<organism evidence="2 3">
    <name type="scientific">Sistotremastrum niveocremeum HHB9708</name>
    <dbReference type="NCBI Taxonomy" id="1314777"/>
    <lineage>
        <taxon>Eukaryota</taxon>
        <taxon>Fungi</taxon>
        <taxon>Dikarya</taxon>
        <taxon>Basidiomycota</taxon>
        <taxon>Agaricomycotina</taxon>
        <taxon>Agaricomycetes</taxon>
        <taxon>Sistotremastrales</taxon>
        <taxon>Sistotremastraceae</taxon>
        <taxon>Sertulicium</taxon>
        <taxon>Sertulicium niveocremeum</taxon>
    </lineage>
</organism>
<feature type="compositionally biased region" description="Pro residues" evidence="1">
    <location>
        <begin position="1"/>
        <end position="21"/>
    </location>
</feature>
<reference evidence="2 3" key="1">
    <citation type="journal article" date="2016" name="Mol. Biol. Evol.">
        <title>Comparative Genomics of Early-Diverging Mushroom-Forming Fungi Provides Insights into the Origins of Lignocellulose Decay Capabilities.</title>
        <authorList>
            <person name="Nagy L.G."/>
            <person name="Riley R."/>
            <person name="Tritt A."/>
            <person name="Adam C."/>
            <person name="Daum C."/>
            <person name="Floudas D."/>
            <person name="Sun H."/>
            <person name="Yadav J.S."/>
            <person name="Pangilinan J."/>
            <person name="Larsson K.H."/>
            <person name="Matsuura K."/>
            <person name="Barry K."/>
            <person name="Labutti K."/>
            <person name="Kuo R."/>
            <person name="Ohm R.A."/>
            <person name="Bhattacharya S.S."/>
            <person name="Shirouzu T."/>
            <person name="Yoshinaga Y."/>
            <person name="Martin F.M."/>
            <person name="Grigoriev I.V."/>
            <person name="Hibbett D.S."/>
        </authorList>
    </citation>
    <scope>NUCLEOTIDE SEQUENCE [LARGE SCALE GENOMIC DNA]</scope>
    <source>
        <strain evidence="2 3">HHB9708</strain>
    </source>
</reference>
<gene>
    <name evidence="2" type="ORF">SISNIDRAFT_448535</name>
</gene>
<proteinExistence type="predicted"/>
<dbReference type="EMBL" id="KV419395">
    <property type="protein sequence ID" value="KZS98321.1"/>
    <property type="molecule type" value="Genomic_DNA"/>
</dbReference>
<evidence type="ECO:0000313" key="2">
    <source>
        <dbReference type="EMBL" id="KZS98321.1"/>
    </source>
</evidence>
<dbReference type="Proteomes" id="UP000076722">
    <property type="component" value="Unassembled WGS sequence"/>
</dbReference>
<accession>A0A165A0J0</accession>
<evidence type="ECO:0000256" key="1">
    <source>
        <dbReference type="SAM" id="MobiDB-lite"/>
    </source>
</evidence>
<protein>
    <submittedName>
        <fullName evidence="2">Uncharacterized protein</fullName>
    </submittedName>
</protein>
<feature type="region of interest" description="Disordered" evidence="1">
    <location>
        <begin position="1"/>
        <end position="199"/>
    </location>
</feature>
<dbReference type="OrthoDB" id="3269480at2759"/>
<sequence>MAESRPPPLPPYPPSQRPPLPQTRQTRAHTAPSSSPSRPALPSVLRPGIGPYSPSHIGFTSEDLFFSTPKRRTSDTSPLRLQSRPFQTPDLPPSVPPRPNIPLDHDPPPLPPPPIPLKLVPSHSYHATPAPPLPLPPSTSRSPRNPRTPLPRLPEDEQSSFFENPHPSTPPVHSSALPSPPLLNPDEVDAHTPVDSDMAEAIRRSMLPDYERDFGESDKVAAALATLRQQQLAREQADFEYARALQRQEEEEAAAKAALVQQDQQTSKEVLDLASQVEGELRRQGLAVEADRIRDNPSILPALDSFQQYASASSRPSPSLSPRPSIRSHSSQSSAQSQSLSVSTTSRPSSQPQSVTSPALSPRSDILNTPITPVARPRLSHAWESEPIGRPESVLSDDSASSAVSMPVLPAPPAAPPLPINMIPPLRIEPEILVGVSFGFDTPSITSDRASPPPLIPDVITLPPAPSAPFHIQAHSWRSLLRLLAHLGGTRLEPSIEAISLHKSEIKLRTVVQLIKVPHSPRWRTILYLTLDHPIPARSNWRSHPCDTTVLPYSYSIHPLPPTLQQPSETNHIFTIPPTAHSPLPGLPLEFPNLAQYLISAVRDSRKAPNDSNQATRLSKFLGECYPGDVREGEQGEREGGAVKRLFKLARHKTRAGNEDRYELVTPFRME</sequence>
<feature type="region of interest" description="Disordered" evidence="1">
    <location>
        <begin position="309"/>
        <end position="373"/>
    </location>
</feature>
<evidence type="ECO:0000313" key="3">
    <source>
        <dbReference type="Proteomes" id="UP000076722"/>
    </source>
</evidence>